<protein>
    <submittedName>
        <fullName evidence="1">Uncharacterized protein</fullName>
    </submittedName>
</protein>
<proteinExistence type="predicted"/>
<comment type="caution">
    <text evidence="1">The sequence shown here is derived from an EMBL/GenBank/DDBJ whole genome shotgun (WGS) entry which is preliminary data.</text>
</comment>
<evidence type="ECO:0000313" key="1">
    <source>
        <dbReference type="EMBL" id="GET40004.1"/>
    </source>
</evidence>
<dbReference type="Proteomes" id="UP001050975">
    <property type="component" value="Unassembled WGS sequence"/>
</dbReference>
<dbReference type="AlphaFoldDB" id="A0AAV3XHP0"/>
<organism evidence="1 2">
    <name type="scientific">Microseira wollei NIES-4236</name>
    <dbReference type="NCBI Taxonomy" id="2530354"/>
    <lineage>
        <taxon>Bacteria</taxon>
        <taxon>Bacillati</taxon>
        <taxon>Cyanobacteriota</taxon>
        <taxon>Cyanophyceae</taxon>
        <taxon>Oscillatoriophycideae</taxon>
        <taxon>Aerosakkonematales</taxon>
        <taxon>Aerosakkonemataceae</taxon>
        <taxon>Microseira</taxon>
    </lineage>
</organism>
<name>A0AAV3XHP0_9CYAN</name>
<reference evidence="1" key="1">
    <citation type="submission" date="2019-10" db="EMBL/GenBank/DDBJ databases">
        <title>Draft genome sequece of Microseira wollei NIES-4236.</title>
        <authorList>
            <person name="Yamaguchi H."/>
            <person name="Suzuki S."/>
            <person name="Kawachi M."/>
        </authorList>
    </citation>
    <scope>NUCLEOTIDE SEQUENCE</scope>
    <source>
        <strain evidence="1">NIES-4236</strain>
    </source>
</reference>
<evidence type="ECO:0000313" key="2">
    <source>
        <dbReference type="Proteomes" id="UP001050975"/>
    </source>
</evidence>
<keyword evidence="2" id="KW-1185">Reference proteome</keyword>
<dbReference type="EMBL" id="BLAY01000080">
    <property type="protein sequence ID" value="GET40004.1"/>
    <property type="molecule type" value="Genomic_DNA"/>
</dbReference>
<sequence length="82" mass="8943">MPITIAIKRSNILTLILTGCGCLLAIGVDVDLAAIARMNARITEIRKQIGKISKFSAVSLAENTKMNARNTEMSKQKGKIRK</sequence>
<accession>A0AAV3XHP0</accession>
<gene>
    <name evidence="1" type="ORF">MiSe_47770</name>
</gene>